<accession>A0ABU5NFT8</accession>
<protein>
    <submittedName>
        <fullName evidence="1">LLM class flavin-dependent oxidoreductase</fullName>
    </submittedName>
</protein>
<evidence type="ECO:0000313" key="2">
    <source>
        <dbReference type="Proteomes" id="UP001289615"/>
    </source>
</evidence>
<sequence>MSNIIKNEIKGYISSSGWTLTEIVNKMNENLPDDKKTTVQNISNKLTRGTIKYSEVKEIADIIGMNIEWNKKEEIQ</sequence>
<reference evidence="1 2" key="1">
    <citation type="submission" date="2023-12" db="EMBL/GenBank/DDBJ databases">
        <title>Genome comparison identifies genes involved in endophytic behavior of Lysinibacillus irui and provides insights into its role as a plant-growth promoting bacterium.</title>
        <authorList>
            <person name="Hilario S."/>
            <person name="Matos I."/>
            <person name="Goncalves M.F.M."/>
            <person name="Pardo C.A."/>
            <person name="Santos M.J."/>
        </authorList>
    </citation>
    <scope>NUCLEOTIDE SEQUENCE [LARGE SCALE GENOMIC DNA]</scope>
    <source>
        <strain evidence="1 2">B3</strain>
    </source>
</reference>
<name>A0ABU5NFT8_9BACI</name>
<proteinExistence type="predicted"/>
<dbReference type="Proteomes" id="UP001289615">
    <property type="component" value="Unassembled WGS sequence"/>
</dbReference>
<gene>
    <name evidence="1" type="ORF">U6C28_01075</name>
</gene>
<comment type="caution">
    <text evidence="1">The sequence shown here is derived from an EMBL/GenBank/DDBJ whole genome shotgun (WGS) entry which is preliminary data.</text>
</comment>
<keyword evidence="2" id="KW-1185">Reference proteome</keyword>
<organism evidence="1 2">
    <name type="scientific">Lysinibacillus irui</name>
    <dbReference type="NCBI Taxonomy" id="2998077"/>
    <lineage>
        <taxon>Bacteria</taxon>
        <taxon>Bacillati</taxon>
        <taxon>Bacillota</taxon>
        <taxon>Bacilli</taxon>
        <taxon>Bacillales</taxon>
        <taxon>Bacillaceae</taxon>
        <taxon>Lysinibacillus</taxon>
    </lineage>
</organism>
<dbReference type="RefSeq" id="WP_131520351.1">
    <property type="nucleotide sequence ID" value="NZ_JAXLNX010000007.1"/>
</dbReference>
<dbReference type="EMBL" id="JAXUIA010000001">
    <property type="protein sequence ID" value="MEA0974870.1"/>
    <property type="molecule type" value="Genomic_DNA"/>
</dbReference>
<evidence type="ECO:0000313" key="1">
    <source>
        <dbReference type="EMBL" id="MEA0974870.1"/>
    </source>
</evidence>